<name>A0A6N9YQN1_9ACTN</name>
<proteinExistence type="predicted"/>
<comment type="caution">
    <text evidence="1">The sequence shown here is derived from an EMBL/GenBank/DDBJ whole genome shotgun (WGS) entry which is preliminary data.</text>
</comment>
<sequence>MYSTLDVVPKGREDEIWDMARVAEHLGVQKSTVASYLYRNQMPRPDYWPSVGPLWWPSTIIAWSERRPSRRGANS</sequence>
<evidence type="ECO:0000313" key="1">
    <source>
        <dbReference type="EMBL" id="NED97129.1"/>
    </source>
</evidence>
<protein>
    <submittedName>
        <fullName evidence="1">MarR family transcriptional regulator</fullName>
    </submittedName>
</protein>
<reference evidence="1 2" key="1">
    <citation type="submission" date="2020-02" db="EMBL/GenBank/DDBJ databases">
        <authorList>
            <person name="Li X.-J."/>
            <person name="Feng X.-M."/>
        </authorList>
    </citation>
    <scope>NUCLEOTIDE SEQUENCE [LARGE SCALE GENOMIC DNA]</scope>
    <source>
        <strain evidence="1 2">CGMCC 4.7225</strain>
    </source>
</reference>
<keyword evidence="2" id="KW-1185">Reference proteome</keyword>
<organism evidence="1 2">
    <name type="scientific">Phytoactinopolyspora alkaliphila</name>
    <dbReference type="NCBI Taxonomy" id="1783498"/>
    <lineage>
        <taxon>Bacteria</taxon>
        <taxon>Bacillati</taxon>
        <taxon>Actinomycetota</taxon>
        <taxon>Actinomycetes</taxon>
        <taxon>Jiangellales</taxon>
        <taxon>Jiangellaceae</taxon>
        <taxon>Phytoactinopolyspora</taxon>
    </lineage>
</organism>
<dbReference type="AlphaFoldDB" id="A0A6N9YQN1"/>
<dbReference type="Proteomes" id="UP000469185">
    <property type="component" value="Unassembled WGS sequence"/>
</dbReference>
<dbReference type="RefSeq" id="WP_163819899.1">
    <property type="nucleotide sequence ID" value="NZ_JAAGOB010000009.1"/>
</dbReference>
<gene>
    <name evidence="1" type="ORF">G1H11_17665</name>
</gene>
<accession>A0A6N9YQN1</accession>
<evidence type="ECO:0000313" key="2">
    <source>
        <dbReference type="Proteomes" id="UP000469185"/>
    </source>
</evidence>
<dbReference type="EMBL" id="JAAGOB010000009">
    <property type="protein sequence ID" value="NED97129.1"/>
    <property type="molecule type" value="Genomic_DNA"/>
</dbReference>